<accession>A0A9D4MMD9</accession>
<evidence type="ECO:0000256" key="1">
    <source>
        <dbReference type="ARBA" id="ARBA00022723"/>
    </source>
</evidence>
<reference evidence="10" key="2">
    <citation type="submission" date="2020-11" db="EMBL/GenBank/DDBJ databases">
        <authorList>
            <person name="McCartney M.A."/>
            <person name="Auch B."/>
            <person name="Kono T."/>
            <person name="Mallez S."/>
            <person name="Becker A."/>
            <person name="Gohl D.M."/>
            <person name="Silverstein K.A.T."/>
            <person name="Koren S."/>
            <person name="Bechman K.B."/>
            <person name="Herman A."/>
            <person name="Abrahante J.E."/>
            <person name="Garbe J."/>
        </authorList>
    </citation>
    <scope>NUCLEOTIDE SEQUENCE</scope>
    <source>
        <strain evidence="10">Duluth1</strain>
        <tissue evidence="10">Whole animal</tissue>
    </source>
</reference>
<dbReference type="AlphaFoldDB" id="A0A9D4MMD9"/>
<dbReference type="GO" id="GO:0045944">
    <property type="term" value="P:positive regulation of transcription by RNA polymerase II"/>
    <property type="evidence" value="ECO:0007669"/>
    <property type="project" value="TreeGrafter"/>
</dbReference>
<protein>
    <recommendedName>
        <fullName evidence="9">Nuclear receptor domain-containing protein</fullName>
    </recommendedName>
</protein>
<keyword evidence="3" id="KW-0862">Zinc</keyword>
<dbReference type="PANTHER" id="PTHR24082">
    <property type="entry name" value="NUCLEAR HORMONE RECEPTOR"/>
    <property type="match status" value="1"/>
</dbReference>
<keyword evidence="6" id="KW-0804">Transcription</keyword>
<name>A0A9D4MMD9_DREPO</name>
<evidence type="ECO:0000313" key="11">
    <source>
        <dbReference type="Proteomes" id="UP000828390"/>
    </source>
</evidence>
<dbReference type="GO" id="GO:0004879">
    <property type="term" value="F:nuclear receptor activity"/>
    <property type="evidence" value="ECO:0007669"/>
    <property type="project" value="TreeGrafter"/>
</dbReference>
<evidence type="ECO:0000256" key="5">
    <source>
        <dbReference type="ARBA" id="ARBA00023125"/>
    </source>
</evidence>
<sequence length="100" mass="11303">MTPIDFEVTRSKVKVTEEHRLSPDSVDGPMLANEKKDKTCLVCGDKALGYNFNAVSCESCKAFFRRNAHKEKSTETVLLFTIATDILKRVKTMSFILYGH</sequence>
<organism evidence="10 11">
    <name type="scientific">Dreissena polymorpha</name>
    <name type="common">Zebra mussel</name>
    <name type="synonym">Mytilus polymorpha</name>
    <dbReference type="NCBI Taxonomy" id="45954"/>
    <lineage>
        <taxon>Eukaryota</taxon>
        <taxon>Metazoa</taxon>
        <taxon>Spiralia</taxon>
        <taxon>Lophotrochozoa</taxon>
        <taxon>Mollusca</taxon>
        <taxon>Bivalvia</taxon>
        <taxon>Autobranchia</taxon>
        <taxon>Heteroconchia</taxon>
        <taxon>Euheterodonta</taxon>
        <taxon>Imparidentia</taxon>
        <taxon>Neoheterodontei</taxon>
        <taxon>Myida</taxon>
        <taxon>Dreissenoidea</taxon>
        <taxon>Dreissenidae</taxon>
        <taxon>Dreissena</taxon>
    </lineage>
</organism>
<keyword evidence="7" id="KW-0675">Receptor</keyword>
<keyword evidence="8" id="KW-0539">Nucleus</keyword>
<dbReference type="GO" id="GO:0000978">
    <property type="term" value="F:RNA polymerase II cis-regulatory region sequence-specific DNA binding"/>
    <property type="evidence" value="ECO:0007669"/>
    <property type="project" value="TreeGrafter"/>
</dbReference>
<keyword evidence="2" id="KW-0863">Zinc-finger</keyword>
<evidence type="ECO:0000256" key="2">
    <source>
        <dbReference type="ARBA" id="ARBA00022771"/>
    </source>
</evidence>
<dbReference type="PROSITE" id="PS51030">
    <property type="entry name" value="NUCLEAR_REC_DBD_2"/>
    <property type="match status" value="1"/>
</dbReference>
<dbReference type="Pfam" id="PF00105">
    <property type="entry name" value="zf-C4"/>
    <property type="match status" value="1"/>
</dbReference>
<evidence type="ECO:0000313" key="10">
    <source>
        <dbReference type="EMBL" id="KAH3878156.1"/>
    </source>
</evidence>
<keyword evidence="4" id="KW-0805">Transcription regulation</keyword>
<evidence type="ECO:0000256" key="7">
    <source>
        <dbReference type="ARBA" id="ARBA00023170"/>
    </source>
</evidence>
<reference evidence="10" key="1">
    <citation type="journal article" date="2019" name="bioRxiv">
        <title>The Genome of the Zebra Mussel, Dreissena polymorpha: A Resource for Invasive Species Research.</title>
        <authorList>
            <person name="McCartney M.A."/>
            <person name="Auch B."/>
            <person name="Kono T."/>
            <person name="Mallez S."/>
            <person name="Zhang Y."/>
            <person name="Obille A."/>
            <person name="Becker A."/>
            <person name="Abrahante J.E."/>
            <person name="Garbe J."/>
            <person name="Badalamenti J.P."/>
            <person name="Herman A."/>
            <person name="Mangelson H."/>
            <person name="Liachko I."/>
            <person name="Sullivan S."/>
            <person name="Sone E.D."/>
            <person name="Koren S."/>
            <person name="Silverstein K.A.T."/>
            <person name="Beckman K.B."/>
            <person name="Gohl D.M."/>
        </authorList>
    </citation>
    <scope>NUCLEOTIDE SEQUENCE</scope>
    <source>
        <strain evidence="10">Duluth1</strain>
        <tissue evidence="10">Whole animal</tissue>
    </source>
</reference>
<dbReference type="SUPFAM" id="SSF57716">
    <property type="entry name" value="Glucocorticoid receptor-like (DNA-binding domain)"/>
    <property type="match status" value="1"/>
</dbReference>
<evidence type="ECO:0000256" key="6">
    <source>
        <dbReference type="ARBA" id="ARBA00023163"/>
    </source>
</evidence>
<dbReference type="EMBL" id="JAIWYP010000001">
    <property type="protein sequence ID" value="KAH3878156.1"/>
    <property type="molecule type" value="Genomic_DNA"/>
</dbReference>
<comment type="caution">
    <text evidence="10">The sequence shown here is derived from an EMBL/GenBank/DDBJ whole genome shotgun (WGS) entry which is preliminary data.</text>
</comment>
<feature type="domain" description="Nuclear receptor" evidence="9">
    <location>
        <begin position="37"/>
        <end position="66"/>
    </location>
</feature>
<keyword evidence="1" id="KW-0479">Metal-binding</keyword>
<dbReference type="GO" id="GO:0008270">
    <property type="term" value="F:zinc ion binding"/>
    <property type="evidence" value="ECO:0007669"/>
    <property type="project" value="UniProtKB-KW"/>
</dbReference>
<dbReference type="PRINTS" id="PR00047">
    <property type="entry name" value="STROIDFINGER"/>
</dbReference>
<dbReference type="PANTHER" id="PTHR24082:SF283">
    <property type="entry name" value="NUCLEAR HORMONE RECEPTOR HR96"/>
    <property type="match status" value="1"/>
</dbReference>
<proteinExistence type="predicted"/>
<keyword evidence="11" id="KW-1185">Reference proteome</keyword>
<dbReference type="GO" id="GO:0030154">
    <property type="term" value="P:cell differentiation"/>
    <property type="evidence" value="ECO:0007669"/>
    <property type="project" value="TreeGrafter"/>
</dbReference>
<keyword evidence="5" id="KW-0238">DNA-binding</keyword>
<dbReference type="InterPro" id="IPR013088">
    <property type="entry name" value="Znf_NHR/GATA"/>
</dbReference>
<dbReference type="InterPro" id="IPR050234">
    <property type="entry name" value="Nuclear_hormone_rcpt_NR1"/>
</dbReference>
<dbReference type="PROSITE" id="PS00031">
    <property type="entry name" value="NUCLEAR_REC_DBD_1"/>
    <property type="match status" value="1"/>
</dbReference>
<dbReference type="InterPro" id="IPR001628">
    <property type="entry name" value="Znf_hrmn_rcpt"/>
</dbReference>
<dbReference type="Gene3D" id="3.30.50.10">
    <property type="entry name" value="Erythroid Transcription Factor GATA-1, subunit A"/>
    <property type="match status" value="1"/>
</dbReference>
<evidence type="ECO:0000256" key="8">
    <source>
        <dbReference type="ARBA" id="ARBA00023242"/>
    </source>
</evidence>
<evidence type="ECO:0000256" key="3">
    <source>
        <dbReference type="ARBA" id="ARBA00022833"/>
    </source>
</evidence>
<gene>
    <name evidence="10" type="ORF">DPMN_002041</name>
</gene>
<evidence type="ECO:0000259" key="9">
    <source>
        <dbReference type="PROSITE" id="PS51030"/>
    </source>
</evidence>
<dbReference type="GO" id="GO:0000122">
    <property type="term" value="P:negative regulation of transcription by RNA polymerase II"/>
    <property type="evidence" value="ECO:0007669"/>
    <property type="project" value="TreeGrafter"/>
</dbReference>
<dbReference type="SMART" id="SM00399">
    <property type="entry name" value="ZnF_C4"/>
    <property type="match status" value="1"/>
</dbReference>
<dbReference type="Proteomes" id="UP000828390">
    <property type="component" value="Unassembled WGS sequence"/>
</dbReference>
<evidence type="ECO:0000256" key="4">
    <source>
        <dbReference type="ARBA" id="ARBA00023015"/>
    </source>
</evidence>